<dbReference type="KEGG" id="thf:MA03_01790"/>
<evidence type="ECO:0000313" key="1">
    <source>
        <dbReference type="EMBL" id="AKG38269.1"/>
    </source>
</evidence>
<gene>
    <name evidence="1" type="ORF">MA03_01790</name>
</gene>
<dbReference type="HOGENOM" id="CLU_1700362_0_0_2"/>
<dbReference type="AlphaFoldDB" id="A0A0F7FHR4"/>
<name>A0A0F7FHR4_9CREN</name>
<dbReference type="Proteomes" id="UP000067434">
    <property type="component" value="Chromosome"/>
</dbReference>
<protein>
    <submittedName>
        <fullName evidence="1">Uncharacterized protein</fullName>
    </submittedName>
</protein>
<accession>A0A0F7FHR4</accession>
<dbReference type="STRING" id="1550241.MA03_01790"/>
<sequence length="154" mass="17132">MGRPMLVSLEGLDEELGTKLAEKYLWGLAVVRGIDERYSVGKPVDKSSLKNILRQLKPFDPIGLSPESAHGLGIRFLLEKPEVLPRITYTGKIHIPCLLTQKSKEIIHSLQKLGVTITGVDVESCIKTGCKDDTLYLCPRAKYYGGTTLFELLF</sequence>
<reference evidence="1 2" key="1">
    <citation type="journal article" date="2015" name="Stand. Genomic Sci.">
        <title>Complete genome sequence of and proposal of Thermofilum uzonense sp. nov. a novel hyperthermophilic crenarchaeon and emended description of the genus Thermofilum.</title>
        <authorList>
            <person name="Toshchakov S.V."/>
            <person name="Korzhenkov A.A."/>
            <person name="Samarov N.I."/>
            <person name="Mazunin I.O."/>
            <person name="Mozhey O.I."/>
            <person name="Shmyr I.S."/>
            <person name="Derbikova K.S."/>
            <person name="Taranov E.A."/>
            <person name="Dominova I.N."/>
            <person name="Bonch-Osmolovskaya E.A."/>
            <person name="Patrushev M.V."/>
            <person name="Podosokorskaya O.A."/>
            <person name="Kublanov I.V."/>
        </authorList>
    </citation>
    <scope>NUCLEOTIDE SEQUENCE [LARGE SCALE GENOMIC DNA]</scope>
    <source>
        <strain evidence="1 2">1807-2</strain>
    </source>
</reference>
<organism evidence="1 2">
    <name type="scientific">Infirmifilum uzonense</name>
    <dbReference type="NCBI Taxonomy" id="1550241"/>
    <lineage>
        <taxon>Archaea</taxon>
        <taxon>Thermoproteota</taxon>
        <taxon>Thermoprotei</taxon>
        <taxon>Thermofilales</taxon>
        <taxon>Thermofilaceae</taxon>
        <taxon>Infirmifilum</taxon>
    </lineage>
</organism>
<proteinExistence type="predicted"/>
<dbReference type="PATRIC" id="fig|1550241.5.peg.365"/>
<keyword evidence="2" id="KW-1185">Reference proteome</keyword>
<evidence type="ECO:0000313" key="2">
    <source>
        <dbReference type="Proteomes" id="UP000067434"/>
    </source>
</evidence>
<dbReference type="EMBL" id="CP009961">
    <property type="protein sequence ID" value="AKG38269.1"/>
    <property type="molecule type" value="Genomic_DNA"/>
</dbReference>